<feature type="transmembrane region" description="Helical" evidence="2">
    <location>
        <begin position="46"/>
        <end position="65"/>
    </location>
</feature>
<feature type="region of interest" description="Disordered" evidence="1">
    <location>
        <begin position="314"/>
        <end position="423"/>
    </location>
</feature>
<feature type="compositionally biased region" description="Polar residues" evidence="1">
    <location>
        <begin position="408"/>
        <end position="419"/>
    </location>
</feature>
<organism evidence="3 4">
    <name type="scientific">Hibiscus syriacus</name>
    <name type="common">Rose of Sharon</name>
    <dbReference type="NCBI Taxonomy" id="106335"/>
    <lineage>
        <taxon>Eukaryota</taxon>
        <taxon>Viridiplantae</taxon>
        <taxon>Streptophyta</taxon>
        <taxon>Embryophyta</taxon>
        <taxon>Tracheophyta</taxon>
        <taxon>Spermatophyta</taxon>
        <taxon>Magnoliopsida</taxon>
        <taxon>eudicotyledons</taxon>
        <taxon>Gunneridae</taxon>
        <taxon>Pentapetalae</taxon>
        <taxon>rosids</taxon>
        <taxon>malvids</taxon>
        <taxon>Malvales</taxon>
        <taxon>Malvaceae</taxon>
        <taxon>Malvoideae</taxon>
        <taxon>Hibiscus</taxon>
    </lineage>
</organism>
<feature type="region of interest" description="Disordered" evidence="1">
    <location>
        <begin position="668"/>
        <end position="709"/>
    </location>
</feature>
<dbReference type="Proteomes" id="UP000436088">
    <property type="component" value="Unassembled WGS sequence"/>
</dbReference>
<evidence type="ECO:0000313" key="4">
    <source>
        <dbReference type="Proteomes" id="UP000436088"/>
    </source>
</evidence>
<sequence length="903" mass="100909">MCILCVIQKWSRRVASMLPWLVIPFIGLWALSQLLPPDFRFEITSPRLACVFVLLATLFWYEILMPRLSAWRVRRNARLRERKRFEAIELQKLRKTATRRCRNCLTPYKDQKPGGGRFMCSYCGHVSKRPVLDFPSPPGPGISKSGVIKDLVGKGGKILNGKGWSENGWTCGQDWSENGNWVAGSVAGKPIYRWMNGTDDFGRDGDCLTKKSDSGIVIFACRLLMPFLSIRWLLRKIFGVNSSNYDASSNADHRSLLAKRGENGTSIHESRGEKARRKAEEKRQARLEKELLEQEERKQREEVARLVEERRKLRDEKPEAEKGLSKLSSPSREKELKKEAENKHKERRKEKDKSSGKSHSDADELEKKTAKETERNHDIDKKSEVDFREHPKSWTDNIKGNALETGRGTKNTPASNFNRGNGGTRYFDRMRGTFLSSSKAFTGSSFFGKTNTPAIITKENKTNNPVDHVHTLANRRDFCPSERLTGNLSINGDDKNDKINQPVNSETQLRTAPKKSWQQLFTRSPSAPPVSNGNVISRPTSRIQAEAQSPPFTGHSTIQTFDNPINFGLPSPFMSSYTNGVPKSSIGFSPAIELISAHAADGLREFIQEEPELFEDPWYVPDPVSLLGPVSESLANFQLDLGAGFGMDVGMERPCGLKNISAAEISKPSPIESPVSRSRSVDERHTNSSRSPVTPKAQDLPSFPVDDANTNEKGTWQMWNSSPLDQDGLGLVGDPASWFLPLEHTRSNKEDFLHPSQKTMASLFTKEDHILAGKRSPQKDFLGNGQNGGTFSPVADPRDYDPWLRKAFFPPLSGSDNHFVNKSGEELSYGSPCVSAGIHPFEPSPANFCPKKEWGMQESEQPVGKSSIEGPNVGGLFPSQMHGHFGNLIEIEKGVRNSQLEGL</sequence>
<keyword evidence="2" id="KW-0812">Transmembrane</keyword>
<keyword evidence="2" id="KW-0472">Membrane</keyword>
<evidence type="ECO:0000313" key="3">
    <source>
        <dbReference type="EMBL" id="KAE8704466.1"/>
    </source>
</evidence>
<protein>
    <submittedName>
        <fullName evidence="3">SOS3-interacting protein 1 isoform 1</fullName>
    </submittedName>
</protein>
<evidence type="ECO:0000256" key="2">
    <source>
        <dbReference type="SAM" id="Phobius"/>
    </source>
</evidence>
<feature type="transmembrane region" description="Helical" evidence="2">
    <location>
        <begin position="17"/>
        <end position="34"/>
    </location>
</feature>
<dbReference type="AlphaFoldDB" id="A0A6A3AK28"/>
<dbReference type="OrthoDB" id="629492at2759"/>
<keyword evidence="2" id="KW-1133">Transmembrane helix</keyword>
<reference evidence="3" key="1">
    <citation type="submission" date="2019-09" db="EMBL/GenBank/DDBJ databases">
        <title>Draft genome information of white flower Hibiscus syriacus.</title>
        <authorList>
            <person name="Kim Y.-M."/>
        </authorList>
    </citation>
    <scope>NUCLEOTIDE SEQUENCE [LARGE SCALE GENOMIC DNA]</scope>
    <source>
        <strain evidence="3">YM2019G1</strain>
    </source>
</reference>
<feature type="transmembrane region" description="Helical" evidence="2">
    <location>
        <begin position="216"/>
        <end position="234"/>
    </location>
</feature>
<feature type="compositionally biased region" description="Basic and acidic residues" evidence="1">
    <location>
        <begin position="314"/>
        <end position="324"/>
    </location>
</feature>
<feature type="region of interest" description="Disordered" evidence="1">
    <location>
        <begin position="776"/>
        <end position="795"/>
    </location>
</feature>
<feature type="region of interest" description="Disordered" evidence="1">
    <location>
        <begin position="257"/>
        <end position="282"/>
    </location>
</feature>
<comment type="caution">
    <text evidence="3">The sequence shown here is derived from an EMBL/GenBank/DDBJ whole genome shotgun (WGS) entry which is preliminary data.</text>
</comment>
<keyword evidence="4" id="KW-1185">Reference proteome</keyword>
<accession>A0A6A3AK28</accession>
<proteinExistence type="predicted"/>
<dbReference type="EMBL" id="VEPZ02000992">
    <property type="protein sequence ID" value="KAE8704466.1"/>
    <property type="molecule type" value="Genomic_DNA"/>
</dbReference>
<gene>
    <name evidence="3" type="ORF">F3Y22_tig00110450pilonHSYRG00177</name>
</gene>
<evidence type="ECO:0000256" key="1">
    <source>
        <dbReference type="SAM" id="MobiDB-lite"/>
    </source>
</evidence>
<feature type="compositionally biased region" description="Basic and acidic residues" evidence="1">
    <location>
        <begin position="331"/>
        <end position="393"/>
    </location>
</feature>
<name>A0A6A3AK28_HIBSY</name>